<reference evidence="3" key="1">
    <citation type="journal article" date="2019" name="Int. J. Syst. Evol. Microbiol.">
        <title>The Global Catalogue of Microorganisms (GCM) 10K type strain sequencing project: providing services to taxonomists for standard genome sequencing and annotation.</title>
        <authorList>
            <consortium name="The Broad Institute Genomics Platform"/>
            <consortium name="The Broad Institute Genome Sequencing Center for Infectious Disease"/>
            <person name="Wu L."/>
            <person name="Ma J."/>
        </authorList>
    </citation>
    <scope>NUCLEOTIDE SEQUENCE [LARGE SCALE GENOMIC DNA]</scope>
    <source>
        <strain evidence="3">KCTC 22814</strain>
    </source>
</reference>
<keyword evidence="3" id="KW-1185">Reference proteome</keyword>
<keyword evidence="1" id="KW-0732">Signal</keyword>
<evidence type="ECO:0000313" key="2">
    <source>
        <dbReference type="EMBL" id="MFD2966038.1"/>
    </source>
</evidence>
<feature type="signal peptide" evidence="1">
    <location>
        <begin position="1"/>
        <end position="17"/>
    </location>
</feature>
<proteinExistence type="predicted"/>
<evidence type="ECO:0000256" key="1">
    <source>
        <dbReference type="SAM" id="SignalP"/>
    </source>
</evidence>
<dbReference type="InterPro" id="IPR032627">
    <property type="entry name" value="DUF4876"/>
</dbReference>
<dbReference type="EMBL" id="JBHUPB010000003">
    <property type="protein sequence ID" value="MFD2966038.1"/>
    <property type="molecule type" value="Genomic_DNA"/>
</dbReference>
<sequence length="449" mass="48722">MNSKFLLLMTMVVALLASCQKSDDNRVQPVSFNLTVNAKEGEFSFPVNNASVKITNKASGTSYTAVAETEGRALFSSLVPGSYDLTVTLVVPAATYTQITGIVTEEDVTFNGSMEGLNLQQDTDQSIDLVVGRVGGWLFKQIYYAGSNTTRGASFRDVFFEIYNNSNTVMYADSLYFGQAEGKNNNSSNDYVLANFQYDWSKSLNISTSAGLNANTDYIYANSILMIPSDGSGKKYPVEPGTSIIIAANAVDHTASYPLADGSPLPITDPTLTVDLSKADFETYLASYLGGTPYRFDIDNTNVPNVEVIYFVSGNDMVLDANGRDAFFLFKVDASAARVNDLPNVAIPTVREITATTNLFKQIPVSYIEDAVEVQNPVDGSRVPKRLPTVLDAVRTHVPGGRYSSQSIVRKTLKTVNGRRILKDTNNSSEDFGVLLKADASKSASSFID</sequence>
<gene>
    <name evidence="2" type="ORF">ACFS7Y_01505</name>
</gene>
<name>A0ABW6B908_9SPHI</name>
<dbReference type="Gene3D" id="2.60.40.10">
    <property type="entry name" value="Immunoglobulins"/>
    <property type="match status" value="1"/>
</dbReference>
<dbReference type="InterPro" id="IPR013783">
    <property type="entry name" value="Ig-like_fold"/>
</dbReference>
<dbReference type="PROSITE" id="PS51257">
    <property type="entry name" value="PROKAR_LIPOPROTEIN"/>
    <property type="match status" value="1"/>
</dbReference>
<evidence type="ECO:0000313" key="3">
    <source>
        <dbReference type="Proteomes" id="UP001597525"/>
    </source>
</evidence>
<comment type="caution">
    <text evidence="2">The sequence shown here is derived from an EMBL/GenBank/DDBJ whole genome shotgun (WGS) entry which is preliminary data.</text>
</comment>
<dbReference type="Pfam" id="PF16215">
    <property type="entry name" value="DUF4876"/>
    <property type="match status" value="1"/>
</dbReference>
<protein>
    <submittedName>
        <fullName evidence="2">DUF4876 domain-containing protein</fullName>
    </submittedName>
</protein>
<dbReference type="RefSeq" id="WP_320183832.1">
    <property type="nucleotide sequence ID" value="NZ_CP138332.1"/>
</dbReference>
<feature type="chain" id="PRO_5045340607" evidence="1">
    <location>
        <begin position="18"/>
        <end position="449"/>
    </location>
</feature>
<dbReference type="Proteomes" id="UP001597525">
    <property type="component" value="Unassembled WGS sequence"/>
</dbReference>
<accession>A0ABW6B908</accession>
<dbReference type="SUPFAM" id="SSF49478">
    <property type="entry name" value="Cna protein B-type domain"/>
    <property type="match status" value="1"/>
</dbReference>
<organism evidence="2 3">
    <name type="scientific">Sphingobacterium bambusae</name>
    <dbReference type="NCBI Taxonomy" id="662858"/>
    <lineage>
        <taxon>Bacteria</taxon>
        <taxon>Pseudomonadati</taxon>
        <taxon>Bacteroidota</taxon>
        <taxon>Sphingobacteriia</taxon>
        <taxon>Sphingobacteriales</taxon>
        <taxon>Sphingobacteriaceae</taxon>
        <taxon>Sphingobacterium</taxon>
    </lineage>
</organism>